<dbReference type="GO" id="GO:0033765">
    <property type="term" value="F:steroid dehydrogenase activity, acting on the CH-CH group of donors"/>
    <property type="evidence" value="ECO:0007669"/>
    <property type="project" value="UniProtKB-ARBA"/>
</dbReference>
<evidence type="ECO:0000256" key="4">
    <source>
        <dbReference type="ARBA" id="ARBA00023002"/>
    </source>
</evidence>
<organism evidence="6 7">
    <name type="scientific">Lactobacillus apis</name>
    <dbReference type="NCBI Taxonomy" id="303541"/>
    <lineage>
        <taxon>Bacteria</taxon>
        <taxon>Bacillati</taxon>
        <taxon>Bacillota</taxon>
        <taxon>Bacilli</taxon>
        <taxon>Lactobacillales</taxon>
        <taxon>Lactobacillaceae</taxon>
        <taxon>Lactobacillus</taxon>
    </lineage>
</organism>
<dbReference type="RefSeq" id="WP_046307943.1">
    <property type="nucleotide sequence ID" value="NZ_KQ034000.1"/>
</dbReference>
<dbReference type="InterPro" id="IPR027477">
    <property type="entry name" value="Succ_DH/fumarate_Rdtase_cat_sf"/>
</dbReference>
<dbReference type="SUPFAM" id="SSF51905">
    <property type="entry name" value="FAD/NAD(P)-binding domain"/>
    <property type="match status" value="1"/>
</dbReference>
<dbReference type="HOGENOM" id="CLU_011398_4_3_9"/>
<reference evidence="6 7" key="1">
    <citation type="submission" date="2015-01" db="EMBL/GenBank/DDBJ databases">
        <title>Comparative genomics of the lactic acid bacteria isolated from the honey bee gut.</title>
        <authorList>
            <person name="Ellegaard K.M."/>
            <person name="Tamarit D."/>
            <person name="Javelind E."/>
            <person name="Olofsson T."/>
            <person name="Andersson S.G."/>
            <person name="Vasquez A."/>
        </authorList>
    </citation>
    <scope>NUCLEOTIDE SEQUENCE [LARGE SCALE GENOMIC DNA]</scope>
    <source>
        <strain evidence="6 7">Hma11</strain>
    </source>
</reference>
<dbReference type="InterPro" id="IPR036188">
    <property type="entry name" value="FAD/NAD-bd_sf"/>
</dbReference>
<proteinExistence type="predicted"/>
<comment type="caution">
    <text evidence="6">The sequence shown here is derived from an EMBL/GenBank/DDBJ whole genome shotgun (WGS) entry which is preliminary data.</text>
</comment>
<comment type="cofactor">
    <cofactor evidence="1">
        <name>FAD</name>
        <dbReference type="ChEBI" id="CHEBI:57692"/>
    </cofactor>
</comment>
<evidence type="ECO:0000259" key="5">
    <source>
        <dbReference type="Pfam" id="PF00890"/>
    </source>
</evidence>
<dbReference type="AlphaFoldDB" id="A0A0F4LP53"/>
<sequence>MTDNYDVVVIGGGLSGFAAATEAVDKNLKTLLVEKGRTTGGTGNYVEGVFAVQSKMQKQAGIDITPESILQAELDYSHYEANGLIWKKYIEHSAENIEWLEKHGVKFKDVVNMGTGFSTWHLFEGYGDKAIHDGLEPYIKSKGVEIKTLTRAEGLTTTSSGSFQLNLINVTDNSTRTISAKDVILATGGYLNNPELMANAHKYNPQKIVAVNSGKSTGDGLQMAWSVGARKFFTGMTMNFGGQIYDKTNQVPAYELSDWNLGSAVCDEPVLWINENGDRFVNEYDCVTNWANEGNSMLRQDRVFAIFDQKTIDDFTEKSFPLDLHPFYELPNYPNLKKEIKIALDKKLSFITVSDFIADLAEKISAPNLVESINKYNKMAATELDTDFGKPAKYLLPITQGPFYALEMEVGAFTTGDGLKVNVNNEVIDNDGHEIKHLYAIGSDGSGVIYGDTYGVEVSGTHAGYCIYSARNAVDNIVKA</sequence>
<dbReference type="SUPFAM" id="SSF56425">
    <property type="entry name" value="Succinate dehydrogenase/fumarate reductase flavoprotein, catalytic domain"/>
    <property type="match status" value="1"/>
</dbReference>
<dbReference type="Proteomes" id="UP000033682">
    <property type="component" value="Unassembled WGS sequence"/>
</dbReference>
<evidence type="ECO:0000256" key="1">
    <source>
        <dbReference type="ARBA" id="ARBA00001974"/>
    </source>
</evidence>
<dbReference type="Gene3D" id="3.50.50.60">
    <property type="entry name" value="FAD/NAD(P)-binding domain"/>
    <property type="match status" value="1"/>
</dbReference>
<dbReference type="STRING" id="303541.JF72_13540"/>
<evidence type="ECO:0000313" key="7">
    <source>
        <dbReference type="Proteomes" id="UP000033682"/>
    </source>
</evidence>
<keyword evidence="7" id="KW-1185">Reference proteome</keyword>
<dbReference type="PATRIC" id="fig|303541.3.peg.1525"/>
<evidence type="ECO:0000313" key="6">
    <source>
        <dbReference type="EMBL" id="KJY60044.1"/>
    </source>
</evidence>
<keyword evidence="4" id="KW-0560">Oxidoreductase</keyword>
<keyword evidence="3" id="KW-0274">FAD</keyword>
<dbReference type="InterPro" id="IPR003953">
    <property type="entry name" value="FAD-dep_OxRdtase_2_FAD-bd"/>
</dbReference>
<dbReference type="Gene3D" id="3.90.700.10">
    <property type="entry name" value="Succinate dehydrogenase/fumarate reductase flavoprotein, catalytic domain"/>
    <property type="match status" value="1"/>
</dbReference>
<evidence type="ECO:0000256" key="3">
    <source>
        <dbReference type="ARBA" id="ARBA00022827"/>
    </source>
</evidence>
<dbReference type="Pfam" id="PF00890">
    <property type="entry name" value="FAD_binding_2"/>
    <property type="match status" value="1"/>
</dbReference>
<evidence type="ECO:0000256" key="2">
    <source>
        <dbReference type="ARBA" id="ARBA00022630"/>
    </source>
</evidence>
<keyword evidence="2" id="KW-0285">Flavoprotein</keyword>
<dbReference type="PANTHER" id="PTHR43400:SF7">
    <property type="entry name" value="FAD-DEPENDENT OXIDOREDUCTASE 2 FAD BINDING DOMAIN-CONTAINING PROTEIN"/>
    <property type="match status" value="1"/>
</dbReference>
<dbReference type="PANTHER" id="PTHR43400">
    <property type="entry name" value="FUMARATE REDUCTASE"/>
    <property type="match status" value="1"/>
</dbReference>
<feature type="domain" description="FAD-dependent oxidoreductase 2 FAD-binding" evidence="5">
    <location>
        <begin position="6"/>
        <end position="447"/>
    </location>
</feature>
<protein>
    <submittedName>
        <fullName evidence="6">Putative Fumarate reductase</fullName>
    </submittedName>
</protein>
<accession>A0A0F4LP53</accession>
<dbReference type="PRINTS" id="PR00411">
    <property type="entry name" value="PNDRDTASEI"/>
</dbReference>
<gene>
    <name evidence="6" type="primary">frdC</name>
    <name evidence="6" type="ORF">JF72_13540</name>
</gene>
<name>A0A0F4LP53_9LACO</name>
<dbReference type="InterPro" id="IPR050315">
    <property type="entry name" value="FAD-oxidoreductase_2"/>
</dbReference>
<dbReference type="EMBL" id="JXLG01000010">
    <property type="protein sequence ID" value="KJY60044.1"/>
    <property type="molecule type" value="Genomic_DNA"/>
</dbReference>